<dbReference type="Gene3D" id="1.10.510.10">
    <property type="entry name" value="Transferase(Phosphotransferase) domain 1"/>
    <property type="match status" value="1"/>
</dbReference>
<accession>A0A834VAC2</accession>
<evidence type="ECO:0000313" key="3">
    <source>
        <dbReference type="EMBL" id="KAF7487889.1"/>
    </source>
</evidence>
<dbReference type="GO" id="GO:0004672">
    <property type="term" value="F:protein kinase activity"/>
    <property type="evidence" value="ECO:0007669"/>
    <property type="project" value="TreeGrafter"/>
</dbReference>
<evidence type="ECO:0000256" key="1">
    <source>
        <dbReference type="SAM" id="MobiDB-lite"/>
    </source>
</evidence>
<feature type="region of interest" description="Disordered" evidence="1">
    <location>
        <begin position="278"/>
        <end position="297"/>
    </location>
</feature>
<dbReference type="EMBL" id="WVUK01000066">
    <property type="protein sequence ID" value="KAF7487889.1"/>
    <property type="molecule type" value="Genomic_DNA"/>
</dbReference>
<dbReference type="GO" id="GO:0007094">
    <property type="term" value="P:mitotic spindle assembly checkpoint signaling"/>
    <property type="evidence" value="ECO:0007669"/>
    <property type="project" value="InterPro"/>
</dbReference>
<reference evidence="3" key="2">
    <citation type="submission" date="2020-01" db="EMBL/GenBank/DDBJ databases">
        <authorList>
            <person name="Korhonen P.K.K."/>
            <person name="Guangxu M.G."/>
            <person name="Wang T.W."/>
            <person name="Stroehlein A.J.S."/>
            <person name="Young N.D."/>
            <person name="Ang C.-S.A."/>
            <person name="Fernando D.W.F."/>
            <person name="Lu H.L."/>
            <person name="Taylor S.T."/>
            <person name="Ehtesham M.E.M."/>
            <person name="Najaraj S.H.N."/>
            <person name="Harsha G.H.G."/>
            <person name="Madugundu A.M."/>
            <person name="Renuse S.R."/>
            <person name="Holt D.H."/>
            <person name="Pandey A.P."/>
            <person name="Papenfuss A.P."/>
            <person name="Gasser R.B.G."/>
            <person name="Fischer K.F."/>
        </authorList>
    </citation>
    <scope>NUCLEOTIDE SEQUENCE</scope>
    <source>
        <strain evidence="3">SSS_KF_BRIS2020</strain>
    </source>
</reference>
<keyword evidence="5" id="KW-1185">Reference proteome</keyword>
<feature type="compositionally biased region" description="Low complexity" evidence="1">
    <location>
        <begin position="520"/>
        <end position="537"/>
    </location>
</feature>
<dbReference type="GO" id="GO:0005634">
    <property type="term" value="C:nucleus"/>
    <property type="evidence" value="ECO:0007669"/>
    <property type="project" value="TreeGrafter"/>
</dbReference>
<evidence type="ECO:0000313" key="5">
    <source>
        <dbReference type="Proteomes" id="UP000070412"/>
    </source>
</evidence>
<keyword evidence="3" id="KW-0808">Transferase</keyword>
<feature type="compositionally biased region" description="Basic and acidic residues" evidence="1">
    <location>
        <begin position="280"/>
        <end position="290"/>
    </location>
</feature>
<dbReference type="SMART" id="SM00777">
    <property type="entry name" value="Mad3_BUB1_I"/>
    <property type="match status" value="1"/>
</dbReference>
<dbReference type="Gene3D" id="1.25.40.430">
    <property type="match status" value="1"/>
</dbReference>
<evidence type="ECO:0000313" key="4">
    <source>
        <dbReference type="EnsemblMetazoa" id="KAF7487889.1"/>
    </source>
</evidence>
<dbReference type="Proteomes" id="UP000070412">
    <property type="component" value="Unassembled WGS sequence"/>
</dbReference>
<keyword evidence="3" id="KW-0418">Kinase</keyword>
<sequence>MDEIEGLKENVQPLRQGRKIDALKAAFSEDYNEAEKRKQIKCKFESDLKTLKNEALFETFYNYIGWIEQTYPKGGKEIDFKKLSEDCIKTFIADENYRNNDKMLSIVSKYANNSNNPISVFQYFHKIGFAKRLALFYIDYAFHLESQNNFQKAMQIIKDGIKNEAQPLTDLLRTLNDLEVRTMKHVSQNPQARESTSDKNQRKALSKLKPYSDSHGKALAPIKRIPMVPIDASEGLKKITNESVTKTGNEPLNIYVENDYDTQAFETISNNNQVLIQQSKENEQKPEKWSNNKLSLKPHKESTGEKFEIFVDSNEKCMTNKKNFGEKKISVAIFEDESTLKKYFWYRKKDEIYRDNTEYSFEELRCQRWLKNREEERLRIEELKKEFQMLPANNITSHNQTGMFETKDASAIARAFFNGTIHNTTLNVFNQEPQDVSEMTFHEDFQILEDPKQSTALFDNASIKTQEFNSCSSSTPSLTRVESKSKFLSNSRVYNNPNFVNGITSKLSTIVETSREEYSKSSSSSSTSSVGCSTASSRKSIHTTETLMNPFDPEIRNDTILPYLSLLPKFKPPQLFDLDDNQYMLYDAHDQKDDMYLAGKFPSTFLSWIEKDEELQFLSIKINYHLDYWEFHIYEALHQRLARIDLKKHCDISDSVLTTNDIVFFQNGSLAFYDFDLRFSIEKIIKSRNKKFPIVISILILIEMILIIEQLHQTGIIHANISISNIYLTPIKLKNFHQLPHKTSLIKLGDFSESIDMRAFPEDTVFVKNYKKDPFYEALNLKQWNYQIDWLGLMNCVHFMIFGSDLEILGHENTFIAKKLFDDNLTFVNDLFEELLNLEANQIPDLSLHLEKLLSFVHRNKFKLHEEILDIFIEI</sequence>
<dbReference type="GO" id="GO:0032991">
    <property type="term" value="C:protein-containing complex"/>
    <property type="evidence" value="ECO:0007669"/>
    <property type="project" value="UniProtKB-ARBA"/>
</dbReference>
<reference evidence="4" key="3">
    <citation type="submission" date="2022-06" db="UniProtKB">
        <authorList>
            <consortium name="EnsemblMetazoa"/>
        </authorList>
    </citation>
    <scope>IDENTIFICATION</scope>
</reference>
<evidence type="ECO:0000259" key="2">
    <source>
        <dbReference type="PROSITE" id="PS51489"/>
    </source>
</evidence>
<protein>
    <submittedName>
        <fullName evidence="3">Mitotic checkpoint serine/threonine-protein kinase BUB1 beta</fullName>
    </submittedName>
</protein>
<dbReference type="SUPFAM" id="SSF56112">
    <property type="entry name" value="Protein kinase-like (PK-like)"/>
    <property type="match status" value="1"/>
</dbReference>
<proteinExistence type="predicted"/>
<dbReference type="Pfam" id="PF08311">
    <property type="entry name" value="Mad3_BUB1_I"/>
    <property type="match status" value="1"/>
</dbReference>
<organism evidence="3">
    <name type="scientific">Sarcoptes scabiei</name>
    <name type="common">Itch mite</name>
    <name type="synonym">Acarus scabiei</name>
    <dbReference type="NCBI Taxonomy" id="52283"/>
    <lineage>
        <taxon>Eukaryota</taxon>
        <taxon>Metazoa</taxon>
        <taxon>Ecdysozoa</taxon>
        <taxon>Arthropoda</taxon>
        <taxon>Chelicerata</taxon>
        <taxon>Arachnida</taxon>
        <taxon>Acari</taxon>
        <taxon>Acariformes</taxon>
        <taxon>Sarcoptiformes</taxon>
        <taxon>Astigmata</taxon>
        <taxon>Psoroptidia</taxon>
        <taxon>Sarcoptoidea</taxon>
        <taxon>Sarcoptidae</taxon>
        <taxon>Sarcoptinae</taxon>
        <taxon>Sarcoptes</taxon>
    </lineage>
</organism>
<dbReference type="AlphaFoldDB" id="A0A834VAC2"/>
<dbReference type="PROSITE" id="PS51489">
    <property type="entry name" value="BUB1_N"/>
    <property type="match status" value="1"/>
</dbReference>
<dbReference type="PANTHER" id="PTHR14030:SF4">
    <property type="entry name" value="BUB1 KINASE, ISOFORM A-RELATED"/>
    <property type="match status" value="1"/>
</dbReference>
<dbReference type="GO" id="GO:0000776">
    <property type="term" value="C:kinetochore"/>
    <property type="evidence" value="ECO:0007669"/>
    <property type="project" value="UniProtKB-ARBA"/>
</dbReference>
<dbReference type="PANTHER" id="PTHR14030">
    <property type="entry name" value="MITOTIC CHECKPOINT SERINE/THREONINE-PROTEIN KINASE BUB1"/>
    <property type="match status" value="1"/>
</dbReference>
<feature type="region of interest" description="Disordered" evidence="1">
    <location>
        <begin position="184"/>
        <end position="215"/>
    </location>
</feature>
<gene>
    <name evidence="3" type="ORF">SSS_4672</name>
</gene>
<name>A0A834VAC2_SARSC</name>
<feature type="domain" description="BUB1 N-terminal" evidence="2">
    <location>
        <begin position="44"/>
        <end position="201"/>
    </location>
</feature>
<feature type="region of interest" description="Disordered" evidence="1">
    <location>
        <begin position="516"/>
        <end position="537"/>
    </location>
</feature>
<feature type="compositionally biased region" description="Polar residues" evidence="1">
    <location>
        <begin position="185"/>
        <end position="194"/>
    </location>
</feature>
<dbReference type="InterPro" id="IPR015661">
    <property type="entry name" value="Bub1/Mad3"/>
</dbReference>
<dbReference type="InterPro" id="IPR011009">
    <property type="entry name" value="Kinase-like_dom_sf"/>
</dbReference>
<dbReference type="EnsemblMetazoa" id="SSS_4672s_mrna">
    <property type="protein sequence ID" value="KAF7487889.1"/>
    <property type="gene ID" value="SSS_4672"/>
</dbReference>
<dbReference type="OrthoDB" id="248495at2759"/>
<dbReference type="GO" id="GO:0051754">
    <property type="term" value="P:meiotic sister chromatid cohesion, centromeric"/>
    <property type="evidence" value="ECO:0007669"/>
    <property type="project" value="TreeGrafter"/>
</dbReference>
<reference evidence="5" key="1">
    <citation type="journal article" date="2020" name="PLoS Negl. Trop. Dis.">
        <title>High-quality nuclear genome for Sarcoptes scabiei-A critical resource for a neglected parasite.</title>
        <authorList>
            <person name="Korhonen P.K."/>
            <person name="Gasser R.B."/>
            <person name="Ma G."/>
            <person name="Wang T."/>
            <person name="Stroehlein A.J."/>
            <person name="Young N.D."/>
            <person name="Ang C.S."/>
            <person name="Fernando D.D."/>
            <person name="Lu H.C."/>
            <person name="Taylor S."/>
            <person name="Reynolds S.L."/>
            <person name="Mofiz E."/>
            <person name="Najaraj S.H."/>
            <person name="Gowda H."/>
            <person name="Madugundu A."/>
            <person name="Renuse S."/>
            <person name="Holt D."/>
            <person name="Pandey A."/>
            <person name="Papenfuss A.T."/>
            <person name="Fischer K."/>
        </authorList>
    </citation>
    <scope>NUCLEOTIDE SEQUENCE [LARGE SCALE GENOMIC DNA]</scope>
</reference>
<dbReference type="InterPro" id="IPR013212">
    <property type="entry name" value="Mad3/Bub1_I"/>
</dbReference>